<dbReference type="AlphaFoldDB" id="A0A077EJM2"/>
<name>A0A077EJM2_9FLAO</name>
<protein>
    <recommendedName>
        <fullName evidence="1">Microbial-type PARG catalytic domain-containing protein</fullName>
    </recommendedName>
</protein>
<evidence type="ECO:0000259" key="1">
    <source>
        <dbReference type="Pfam" id="PF10021"/>
    </source>
</evidence>
<dbReference type="PIRSF" id="PIRSF014899">
    <property type="entry name" value="UCP014899"/>
    <property type="match status" value="1"/>
</dbReference>
<dbReference type="STRING" id="1338011.BD94_4046"/>
<dbReference type="PANTHER" id="PTHR35596">
    <property type="entry name" value="DUF2263 DOMAIN-CONTAINING PROTEIN"/>
    <property type="match status" value="1"/>
</dbReference>
<dbReference type="SUPFAM" id="SSF52949">
    <property type="entry name" value="Macro domain-like"/>
    <property type="match status" value="1"/>
</dbReference>
<accession>A0A077EJM2</accession>
<dbReference type="Pfam" id="PF10021">
    <property type="entry name" value="PARG_cat_microb"/>
    <property type="match status" value="1"/>
</dbReference>
<dbReference type="KEGG" id="eao:BD94_4046"/>
<gene>
    <name evidence="2" type="ORF">BD94_4046</name>
</gene>
<dbReference type="PANTHER" id="PTHR35596:SF1">
    <property type="entry name" value="MICROBIAL-TYPE PARG CATALYTIC DOMAIN-CONTAINING PROTEIN"/>
    <property type="match status" value="1"/>
</dbReference>
<dbReference type="eggNOG" id="COG4295">
    <property type="taxonomic scope" value="Bacteria"/>
</dbReference>
<evidence type="ECO:0000313" key="3">
    <source>
        <dbReference type="Proteomes" id="UP000028933"/>
    </source>
</evidence>
<dbReference type="RefSeq" id="WP_024563871.1">
    <property type="nucleotide sequence ID" value="NZ_CP007547.1"/>
</dbReference>
<evidence type="ECO:0000313" key="2">
    <source>
        <dbReference type="EMBL" id="AIL47821.1"/>
    </source>
</evidence>
<sequence length="272" mass="30520">MKNTNKEIAQETLNIITRKYYLNNDGEKVDIEKELEFCNDNTRFFTAEELSSLMKNETPQEKHDMQIEVWNCSSLEAILQLSSTENQDLIMCLNFASAKNPGGGFINGAIAQEESLARASALYASQLKAETFYKIHRGMKSCFYTDHMIYSPKVPVFRDDTGALLSEAIFCNIITSAAVNAGVVRQTEPDSATTIASVMNERIDKMLALALDQKNEVLILGAWGCGVFKNSPKEIAELFKNHLQGKYKGKFKRVVFAIFTKNEGILKPFESI</sequence>
<dbReference type="InterPro" id="IPR019261">
    <property type="entry name" value="PARG_cat_microbial"/>
</dbReference>
<dbReference type="InterPro" id="IPR012664">
    <property type="entry name" value="CHP02452"/>
</dbReference>
<dbReference type="Proteomes" id="UP000028933">
    <property type="component" value="Chromosome"/>
</dbReference>
<dbReference type="Gene3D" id="3.40.220.10">
    <property type="entry name" value="Leucine Aminopeptidase, subunit E, domain 1"/>
    <property type="match status" value="1"/>
</dbReference>
<proteinExistence type="predicted"/>
<reference evidence="2 3" key="1">
    <citation type="journal article" date="2013" name="Lancet">
        <title>First case of E anophelis outbreak in an intensive-care unit.</title>
        <authorList>
            <person name="Teo J."/>
            <person name="Tan S.Y."/>
            <person name="Tay M."/>
            <person name="Ding Y."/>
            <person name="Kjelleberg S."/>
            <person name="Givskov M."/>
            <person name="Lin R.T."/>
            <person name="Yang L."/>
        </authorList>
    </citation>
    <scope>NUCLEOTIDE SEQUENCE [LARGE SCALE GENOMIC DNA]</scope>
    <source>
        <strain evidence="2 3">NUHP1</strain>
    </source>
</reference>
<dbReference type="HOGENOM" id="CLU_024412_4_1_10"/>
<dbReference type="InterPro" id="IPR043472">
    <property type="entry name" value="Macro_dom-like"/>
</dbReference>
<dbReference type="EMBL" id="CP007547">
    <property type="protein sequence ID" value="AIL47821.1"/>
    <property type="molecule type" value="Genomic_DNA"/>
</dbReference>
<organism evidence="2 3">
    <name type="scientific">Elizabethkingia anophelis NUHP1</name>
    <dbReference type="NCBI Taxonomy" id="1338011"/>
    <lineage>
        <taxon>Bacteria</taxon>
        <taxon>Pseudomonadati</taxon>
        <taxon>Bacteroidota</taxon>
        <taxon>Flavobacteriia</taxon>
        <taxon>Flavobacteriales</taxon>
        <taxon>Weeksellaceae</taxon>
        <taxon>Elizabethkingia</taxon>
    </lineage>
</organism>
<dbReference type="NCBIfam" id="TIGR02452">
    <property type="entry name" value="TIGR02452 family protein"/>
    <property type="match status" value="1"/>
</dbReference>
<feature type="domain" description="Microbial-type PARG catalytic" evidence="1">
    <location>
        <begin position="9"/>
        <end position="159"/>
    </location>
</feature>